<reference evidence="1" key="2">
    <citation type="submission" date="2020-09" db="EMBL/GenBank/DDBJ databases">
        <authorList>
            <person name="Sun Q."/>
            <person name="Kim S."/>
        </authorList>
    </citation>
    <scope>NUCLEOTIDE SEQUENCE</scope>
    <source>
        <strain evidence="1">KCTC 32182</strain>
    </source>
</reference>
<evidence type="ECO:0000313" key="1">
    <source>
        <dbReference type="EMBL" id="GGY12375.1"/>
    </source>
</evidence>
<dbReference type="AlphaFoldDB" id="A0A918P112"/>
<accession>A0A918P112</accession>
<dbReference type="RefSeq" id="WP_189532759.1">
    <property type="nucleotide sequence ID" value="NZ_BMYX01000006.1"/>
</dbReference>
<comment type="caution">
    <text evidence="1">The sequence shown here is derived from an EMBL/GenBank/DDBJ whole genome shotgun (WGS) entry which is preliminary data.</text>
</comment>
<proteinExistence type="predicted"/>
<protein>
    <submittedName>
        <fullName evidence="1">Uncharacterized protein</fullName>
    </submittedName>
</protein>
<keyword evidence="2" id="KW-1185">Reference proteome</keyword>
<dbReference type="Proteomes" id="UP000645257">
    <property type="component" value="Unassembled WGS sequence"/>
</dbReference>
<gene>
    <name evidence="1" type="ORF">GCM10011289_14390</name>
</gene>
<dbReference type="EMBL" id="BMYX01000006">
    <property type="protein sequence ID" value="GGY12375.1"/>
    <property type="molecule type" value="Genomic_DNA"/>
</dbReference>
<organism evidence="1 2">
    <name type="scientific">Paludibacterium paludis</name>
    <dbReference type="NCBI Taxonomy" id="1225769"/>
    <lineage>
        <taxon>Bacteria</taxon>
        <taxon>Pseudomonadati</taxon>
        <taxon>Pseudomonadota</taxon>
        <taxon>Betaproteobacteria</taxon>
        <taxon>Neisseriales</taxon>
        <taxon>Chromobacteriaceae</taxon>
        <taxon>Paludibacterium</taxon>
    </lineage>
</organism>
<reference evidence="1" key="1">
    <citation type="journal article" date="2014" name="Int. J. Syst. Evol. Microbiol.">
        <title>Complete genome sequence of Corynebacterium casei LMG S-19264T (=DSM 44701T), isolated from a smear-ripened cheese.</title>
        <authorList>
            <consortium name="US DOE Joint Genome Institute (JGI-PGF)"/>
            <person name="Walter F."/>
            <person name="Albersmeier A."/>
            <person name="Kalinowski J."/>
            <person name="Ruckert C."/>
        </authorList>
    </citation>
    <scope>NUCLEOTIDE SEQUENCE</scope>
    <source>
        <strain evidence="1">KCTC 32182</strain>
    </source>
</reference>
<evidence type="ECO:0000313" key="2">
    <source>
        <dbReference type="Proteomes" id="UP000645257"/>
    </source>
</evidence>
<name>A0A918P112_9NEIS</name>
<sequence length="144" mass="16313">MQVTTPTRYSFLPTRNQDLLGLRNWLKTSDFSGASIIGIFPSKVKEIRKNREIITIRLDEAFANCPGKIPAKLGRATQAVRHIGERLNVHSINQWANQRDALMIDAMKVPKWLEEKGVQNVPNQPLSKDMILKLLEQNGPLLAE</sequence>